<feature type="transmembrane region" description="Helical" evidence="1">
    <location>
        <begin position="222"/>
        <end position="241"/>
    </location>
</feature>
<dbReference type="RefSeq" id="WP_002698537.1">
    <property type="nucleotide sequence ID" value="NZ_AAWS01000019.1"/>
</dbReference>
<accession>A1ZNM4</accession>
<evidence type="ECO:0000313" key="2">
    <source>
        <dbReference type="EMBL" id="EAY27913.1"/>
    </source>
</evidence>
<feature type="transmembrane region" description="Helical" evidence="1">
    <location>
        <begin position="261"/>
        <end position="279"/>
    </location>
</feature>
<comment type="caution">
    <text evidence="2">The sequence shown here is derived from an EMBL/GenBank/DDBJ whole genome shotgun (WGS) entry which is preliminary data.</text>
</comment>
<feature type="transmembrane region" description="Helical" evidence="1">
    <location>
        <begin position="99"/>
        <end position="119"/>
    </location>
</feature>
<evidence type="ECO:0000313" key="3">
    <source>
        <dbReference type="Proteomes" id="UP000004095"/>
    </source>
</evidence>
<gene>
    <name evidence="2" type="ORF">M23134_02570</name>
</gene>
<dbReference type="AlphaFoldDB" id="A1ZNM4"/>
<organism evidence="2 3">
    <name type="scientific">Microscilla marina ATCC 23134</name>
    <dbReference type="NCBI Taxonomy" id="313606"/>
    <lineage>
        <taxon>Bacteria</taxon>
        <taxon>Pseudomonadati</taxon>
        <taxon>Bacteroidota</taxon>
        <taxon>Cytophagia</taxon>
        <taxon>Cytophagales</taxon>
        <taxon>Microscillaceae</taxon>
        <taxon>Microscilla</taxon>
    </lineage>
</organism>
<keyword evidence="3" id="KW-1185">Reference proteome</keyword>
<dbReference type="eggNOG" id="COG1300">
    <property type="taxonomic scope" value="Bacteria"/>
</dbReference>
<keyword evidence="1" id="KW-0472">Membrane</keyword>
<dbReference type="InterPro" id="IPR002798">
    <property type="entry name" value="SpoIIM-like"/>
</dbReference>
<sequence length="339" mass="38798">MRETTFVKKNIDKWEKFENLLKKKRPNPDQLANLFIEITDDLAYARTNYPRGKTTAYLNNLAAKVHQSIYRNRREAGSRIISFWLYELPQLFRSVHKEFFYSFLIFFIACLLGALSTAYDDHFARLILGDGYVNMTLRNIENGDPMAVYKGTHQNDMFFSITMNNIRVAFNTFALGLLFSFGTGYFLMVNGFMLGTFQFFFYQKGLLWTSVLSIWIHGTLEISAIIIAGAAGFALGNSILFPRTYSRSVSFRRGAVKGTKIIVGLVPVFIIAGFLESFVTRLTDAPIFLKLLIIGVSAAFIVYYFIIYPIKLDKQAQINPVNYFGMQEKVTEEEKESLV</sequence>
<dbReference type="Proteomes" id="UP000004095">
    <property type="component" value="Unassembled WGS sequence"/>
</dbReference>
<dbReference type="PANTHER" id="PTHR35337">
    <property type="entry name" value="SLR1478 PROTEIN"/>
    <property type="match status" value="1"/>
</dbReference>
<dbReference type="PANTHER" id="PTHR35337:SF1">
    <property type="entry name" value="SLR1478 PROTEIN"/>
    <property type="match status" value="1"/>
</dbReference>
<feature type="transmembrane region" description="Helical" evidence="1">
    <location>
        <begin position="168"/>
        <end position="187"/>
    </location>
</feature>
<keyword evidence="1" id="KW-1133">Transmembrane helix</keyword>
<protein>
    <submittedName>
        <fullName evidence="2">Membrane protein, putative</fullName>
    </submittedName>
</protein>
<evidence type="ECO:0000256" key="1">
    <source>
        <dbReference type="SAM" id="Phobius"/>
    </source>
</evidence>
<feature type="transmembrane region" description="Helical" evidence="1">
    <location>
        <begin position="199"/>
        <end position="216"/>
    </location>
</feature>
<feature type="transmembrane region" description="Helical" evidence="1">
    <location>
        <begin position="285"/>
        <end position="306"/>
    </location>
</feature>
<reference evidence="2 3" key="1">
    <citation type="submission" date="2007-01" db="EMBL/GenBank/DDBJ databases">
        <authorList>
            <person name="Haygood M."/>
            <person name="Podell S."/>
            <person name="Anderson C."/>
            <person name="Hopkinson B."/>
            <person name="Roe K."/>
            <person name="Barbeau K."/>
            <person name="Gaasterland T."/>
            <person name="Ferriera S."/>
            <person name="Johnson J."/>
            <person name="Kravitz S."/>
            <person name="Beeson K."/>
            <person name="Sutton G."/>
            <person name="Rogers Y.-H."/>
            <person name="Friedman R."/>
            <person name="Frazier M."/>
            <person name="Venter J.C."/>
        </authorList>
    </citation>
    <scope>NUCLEOTIDE SEQUENCE [LARGE SCALE GENOMIC DNA]</scope>
    <source>
        <strain evidence="2 3">ATCC 23134</strain>
    </source>
</reference>
<dbReference type="OrthoDB" id="9800053at2"/>
<keyword evidence="1" id="KW-0812">Transmembrane</keyword>
<dbReference type="Pfam" id="PF01944">
    <property type="entry name" value="SpoIIM"/>
    <property type="match status" value="1"/>
</dbReference>
<proteinExistence type="predicted"/>
<name>A1ZNM4_MICM2</name>
<dbReference type="EMBL" id="AAWS01000019">
    <property type="protein sequence ID" value="EAY27913.1"/>
    <property type="molecule type" value="Genomic_DNA"/>
</dbReference>